<dbReference type="SUPFAM" id="SSF53681">
    <property type="entry name" value="Aspartate/glutamate racemase"/>
    <property type="match status" value="2"/>
</dbReference>
<comment type="caution">
    <text evidence="3">The sequence shown here is derived from an EMBL/GenBank/DDBJ whole genome shotgun (WGS) entry which is preliminary data.</text>
</comment>
<dbReference type="EMBL" id="JAFBXE010000006">
    <property type="protein sequence ID" value="MBM2412934.1"/>
    <property type="molecule type" value="Genomic_DNA"/>
</dbReference>
<dbReference type="EC" id="5.1.1.-" evidence="3"/>
<dbReference type="RefSeq" id="WP_171046057.1">
    <property type="nucleotide sequence ID" value="NZ_JAFBWU010000006.1"/>
</dbReference>
<dbReference type="PROSITE" id="PS00923">
    <property type="entry name" value="ASP_GLU_RACEMASE_1"/>
    <property type="match status" value="1"/>
</dbReference>
<evidence type="ECO:0000313" key="6">
    <source>
        <dbReference type="Proteomes" id="UP000809440"/>
    </source>
</evidence>
<evidence type="ECO:0000313" key="5">
    <source>
        <dbReference type="Proteomes" id="UP000755667"/>
    </source>
</evidence>
<organism evidence="3 5">
    <name type="scientific">Marivita cryptomonadis</name>
    <dbReference type="NCBI Taxonomy" id="505252"/>
    <lineage>
        <taxon>Bacteria</taxon>
        <taxon>Pseudomonadati</taxon>
        <taxon>Pseudomonadota</taxon>
        <taxon>Alphaproteobacteria</taxon>
        <taxon>Rhodobacterales</taxon>
        <taxon>Roseobacteraceae</taxon>
        <taxon>Marivita</taxon>
    </lineage>
</organism>
<dbReference type="GO" id="GO:0047661">
    <property type="term" value="F:amino-acid racemase activity"/>
    <property type="evidence" value="ECO:0007669"/>
    <property type="project" value="InterPro"/>
</dbReference>
<name>A0A9Q2NSM2_9RHOB</name>
<dbReference type="Pfam" id="PF01177">
    <property type="entry name" value="Asp_Glu_race"/>
    <property type="match status" value="1"/>
</dbReference>
<dbReference type="NCBIfam" id="TIGR00035">
    <property type="entry name" value="asp_race"/>
    <property type="match status" value="1"/>
</dbReference>
<evidence type="ECO:0000313" key="4">
    <source>
        <dbReference type="EMBL" id="MBM2417602.1"/>
    </source>
</evidence>
<evidence type="ECO:0000313" key="3">
    <source>
        <dbReference type="EMBL" id="MBM2412934.1"/>
    </source>
</evidence>
<dbReference type="Proteomes" id="UP000755667">
    <property type="component" value="Unassembled WGS sequence"/>
</dbReference>
<dbReference type="GeneID" id="62639310"/>
<sequence>MRRIGVLGGMGPEATIFFMQQVVAAVQAGDDADHIPLLVDNNTQVPSRIKAILEGTGEDPGPVLVDMAKGLVTAGAEALVMPCNTAHYYADQVAAATDRPFLNMVEMSCAEAARIAPGGKVGLLGSPALQQVGVFEAALAQAGLAPVYAKEQGRALATIRSIKAQGPSEFAAHTLSDICAQMVEDGADVICICCTEFSLLASDIAANVPMFDALQVLVSAAVEYSRSGVSSPGGREGDVALTCAASP</sequence>
<gene>
    <name evidence="3" type="ORF">JQX41_11515</name>
    <name evidence="4" type="ORF">JQX48_11520</name>
</gene>
<evidence type="ECO:0000256" key="1">
    <source>
        <dbReference type="ARBA" id="ARBA00007847"/>
    </source>
</evidence>
<dbReference type="InterPro" id="IPR004380">
    <property type="entry name" value="Asp_race"/>
</dbReference>
<keyword evidence="6" id="KW-1185">Reference proteome</keyword>
<protein>
    <submittedName>
        <fullName evidence="3">Amino acid racemase</fullName>
        <ecNumber evidence="3">5.1.1.-</ecNumber>
    </submittedName>
</protein>
<dbReference type="Gene3D" id="3.40.50.1860">
    <property type="match status" value="2"/>
</dbReference>
<proteinExistence type="inferred from homology"/>
<dbReference type="PANTHER" id="PTHR21198">
    <property type="entry name" value="GLUTAMATE RACEMASE"/>
    <property type="match status" value="1"/>
</dbReference>
<dbReference type="InterPro" id="IPR018187">
    <property type="entry name" value="Asp/Glu_racemase_AS_1"/>
</dbReference>
<dbReference type="Proteomes" id="UP000809440">
    <property type="component" value="Unassembled WGS sequence"/>
</dbReference>
<dbReference type="AlphaFoldDB" id="A0A9Q2NSM2"/>
<dbReference type="EMBL" id="JAFBXF010000006">
    <property type="protein sequence ID" value="MBM2417602.1"/>
    <property type="molecule type" value="Genomic_DNA"/>
</dbReference>
<dbReference type="PANTHER" id="PTHR21198:SF7">
    <property type="entry name" value="ASPARTATE-GLUTAMATE RACEMASE FAMILY"/>
    <property type="match status" value="1"/>
</dbReference>
<dbReference type="InterPro" id="IPR015942">
    <property type="entry name" value="Asp/Glu/hydantoin_racemase"/>
</dbReference>
<dbReference type="InterPro" id="IPR001920">
    <property type="entry name" value="Asp/Glu_race"/>
</dbReference>
<keyword evidence="2 3" id="KW-0413">Isomerase</keyword>
<accession>A0A9Q2NSM2</accession>
<comment type="similarity">
    <text evidence="1">Belongs to the aspartate/glutamate racemases family.</text>
</comment>
<reference evidence="3 6" key="1">
    <citation type="submission" date="2021-01" db="EMBL/GenBank/DDBJ databases">
        <title>Diatom-associated Roseobacters Show Island Model of Population Structure.</title>
        <authorList>
            <person name="Qu L."/>
            <person name="Feng X."/>
            <person name="Chen Y."/>
            <person name="Li L."/>
            <person name="Wang X."/>
            <person name="Hu Z."/>
            <person name="Wang H."/>
            <person name="Luo H."/>
        </authorList>
    </citation>
    <scope>NUCLEOTIDE SEQUENCE</scope>
    <source>
        <strain evidence="4 6">CC28-63</strain>
        <strain evidence="3">CC28-69</strain>
    </source>
</reference>
<evidence type="ECO:0000256" key="2">
    <source>
        <dbReference type="ARBA" id="ARBA00023235"/>
    </source>
</evidence>